<dbReference type="GeneID" id="66114169"/>
<dbReference type="GO" id="GO:0005525">
    <property type="term" value="F:GTP binding"/>
    <property type="evidence" value="ECO:0007669"/>
    <property type="project" value="UniProtKB-KW"/>
</dbReference>
<dbReference type="InterPro" id="IPR002524">
    <property type="entry name" value="Cation_efflux"/>
</dbReference>
<feature type="region of interest" description="Disordered" evidence="10">
    <location>
        <begin position="646"/>
        <end position="669"/>
    </location>
</feature>
<dbReference type="InterPro" id="IPR004130">
    <property type="entry name" value="Gpn"/>
</dbReference>
<evidence type="ECO:0000256" key="9">
    <source>
        <dbReference type="ARBA" id="ARBA00023136"/>
    </source>
</evidence>
<keyword evidence="6" id="KW-0378">Hydrolase</keyword>
<dbReference type="GO" id="GO:0008324">
    <property type="term" value="F:monoatomic cation transmembrane transporter activity"/>
    <property type="evidence" value="ECO:0007669"/>
    <property type="project" value="InterPro"/>
</dbReference>
<evidence type="ECO:0000313" key="12">
    <source>
        <dbReference type="EMBL" id="KAG7193377.1"/>
    </source>
</evidence>
<dbReference type="PANTHER" id="PTHR21231:SF7">
    <property type="entry name" value="GPN-LOOP GTPASE 3"/>
    <property type="match status" value="1"/>
</dbReference>
<dbReference type="SUPFAM" id="SSF161111">
    <property type="entry name" value="Cation efflux protein transmembrane domain-like"/>
    <property type="match status" value="1"/>
</dbReference>
<dbReference type="GO" id="GO:0016020">
    <property type="term" value="C:membrane"/>
    <property type="evidence" value="ECO:0007669"/>
    <property type="project" value="UniProtKB-SubCell"/>
</dbReference>
<feature type="compositionally biased region" description="Acidic residues" evidence="10">
    <location>
        <begin position="658"/>
        <end position="669"/>
    </location>
</feature>
<evidence type="ECO:0000256" key="4">
    <source>
        <dbReference type="ARBA" id="ARBA00022692"/>
    </source>
</evidence>
<dbReference type="InterPro" id="IPR027469">
    <property type="entry name" value="Cation_efflux_TMD_sf"/>
</dbReference>
<name>A0A9P8AHI2_9ASCO</name>
<feature type="transmembrane region" description="Helical" evidence="11">
    <location>
        <begin position="260"/>
        <end position="280"/>
    </location>
</feature>
<dbReference type="GO" id="GO:0098771">
    <property type="term" value="P:inorganic ion homeostasis"/>
    <property type="evidence" value="ECO:0007669"/>
    <property type="project" value="UniProtKB-ARBA"/>
</dbReference>
<dbReference type="InterPro" id="IPR027417">
    <property type="entry name" value="P-loop_NTPase"/>
</dbReference>
<dbReference type="InterPro" id="IPR030228">
    <property type="entry name" value="Gpn3"/>
</dbReference>
<comment type="caution">
    <text evidence="12">The sequence shown here is derived from an EMBL/GenBank/DDBJ whole genome shotgun (WGS) entry which is preliminary data.</text>
</comment>
<keyword evidence="13" id="KW-1185">Reference proteome</keyword>
<dbReference type="SUPFAM" id="SSF52540">
    <property type="entry name" value="P-loop containing nucleoside triphosphate hydrolases"/>
    <property type="match status" value="1"/>
</dbReference>
<dbReference type="AlphaFoldDB" id="A0A9P8AHI2"/>
<dbReference type="GO" id="GO:0003924">
    <property type="term" value="F:GTPase activity"/>
    <property type="evidence" value="ECO:0007669"/>
    <property type="project" value="TreeGrafter"/>
</dbReference>
<dbReference type="FunFam" id="3.40.50.300:FF:000552">
    <property type="entry name" value="GPN-loop GTPase 3"/>
    <property type="match status" value="1"/>
</dbReference>
<proteinExistence type="inferred from homology"/>
<feature type="transmembrane region" description="Helical" evidence="11">
    <location>
        <begin position="97"/>
        <end position="118"/>
    </location>
</feature>
<feature type="transmembrane region" description="Helical" evidence="11">
    <location>
        <begin position="130"/>
        <end position="153"/>
    </location>
</feature>
<feature type="transmembrane region" description="Helical" evidence="11">
    <location>
        <begin position="367"/>
        <end position="386"/>
    </location>
</feature>
<evidence type="ECO:0000256" key="5">
    <source>
        <dbReference type="ARBA" id="ARBA00022741"/>
    </source>
</evidence>
<keyword evidence="9 11" id="KW-0472">Membrane</keyword>
<evidence type="ECO:0000256" key="2">
    <source>
        <dbReference type="ARBA" id="ARBA00005290"/>
    </source>
</evidence>
<dbReference type="Gene3D" id="3.40.50.300">
    <property type="entry name" value="P-loop containing nucleotide triphosphate hydrolases"/>
    <property type="match status" value="1"/>
</dbReference>
<evidence type="ECO:0000256" key="10">
    <source>
        <dbReference type="SAM" id="MobiDB-lite"/>
    </source>
</evidence>
<keyword evidence="4 11" id="KW-0812">Transmembrane</keyword>
<dbReference type="RefSeq" id="XP_043048925.1">
    <property type="nucleotide sequence ID" value="XM_043191618.1"/>
</dbReference>
<evidence type="ECO:0000256" key="8">
    <source>
        <dbReference type="ARBA" id="ARBA00023134"/>
    </source>
</evidence>
<sequence length="669" mass="74504">MVGSSRGRPGVDQRSKSGVGVCGGDLFEELNPQFAFGDTSIDYLARPVASDFNSDYSKESDTVFNNDYQNNNIDIDIDKDNDNWSPYSYDSSLTLKMLVNVPVFAAFVIALLALYWGFSSAEEVSVVHILGLLQYVTFLSSCIIAIAPIVARLMSIKLLGGGESSKTPFETKILSTFKINPFILSVISTIIEFIVFQKLLVSTLLIIINIFLPLTIVVDSKAKITLLKLNDESVPSSENSPTISSVSLVRELSSHKDTKAIFQFLLLNTTFMFVQLLYSFRSKSLGLLSDSLHMALDCASLVLGLVAGVLSKYEIDPNGKYPFGLKAFETLAGFANGTLLLGISASIIFEAIGRLYHPVHLQKTTELLVVSVLGLLELHLLLVYLYSVPYSMSRVGVLVMGPAGAGKSTFCNAIISHMQSIGRRAHIVNLDPAAEPTEYEFTIDIRELILLQDVMEEMDLGPNGGLVYCFEFLLNNLDWLDEEIGDYNDEYLIFDCPGQIELYTHVPVLPTIVKHLQTSLNFNLCATYLLEAPFIIDSSKFFSGALSAMSAMILLELPHINILSKMDLIKDEYSRRKLKKFLNPDPLLMADDKDSLFNPRYHKLNKLIANLVDDFGMVQFLPLDCNKESKSVENILSYIDDVTQWSEAQEPKEPKDEFELEDDDDDNDE</sequence>
<gene>
    <name evidence="12" type="primary">FET5</name>
    <name evidence="12" type="ORF">KQ657_000795</name>
</gene>
<keyword evidence="5" id="KW-0547">Nucleotide-binding</keyword>
<dbReference type="CDD" id="cd17872">
    <property type="entry name" value="GPN3"/>
    <property type="match status" value="1"/>
</dbReference>
<reference evidence="12" key="1">
    <citation type="submission" date="2021-03" db="EMBL/GenBank/DDBJ databases">
        <authorList>
            <person name="Palmer J.M."/>
        </authorList>
    </citation>
    <scope>NUCLEOTIDE SEQUENCE</scope>
    <source>
        <strain evidence="12">ARV_011</strain>
    </source>
</reference>
<dbReference type="PANTHER" id="PTHR21231">
    <property type="entry name" value="XPA-BINDING PROTEIN 1-RELATED"/>
    <property type="match status" value="1"/>
</dbReference>
<dbReference type="EMBL" id="JAHMUF010000012">
    <property type="protein sequence ID" value="KAG7193377.1"/>
    <property type="molecule type" value="Genomic_DNA"/>
</dbReference>
<evidence type="ECO:0000313" key="13">
    <source>
        <dbReference type="Proteomes" id="UP000790833"/>
    </source>
</evidence>
<keyword evidence="7 11" id="KW-1133">Transmembrane helix</keyword>
<feature type="transmembrane region" description="Helical" evidence="11">
    <location>
        <begin position="173"/>
        <end position="194"/>
    </location>
</feature>
<comment type="subcellular location">
    <subcellularLocation>
        <location evidence="1">Membrane</location>
        <topology evidence="1">Multi-pass membrane protein</topology>
    </subcellularLocation>
</comment>
<comment type="similarity">
    <text evidence="2">Belongs to the GPN-loop GTPase family.</text>
</comment>
<accession>A0A9P8AHI2</accession>
<dbReference type="Proteomes" id="UP000790833">
    <property type="component" value="Unassembled WGS sequence"/>
</dbReference>
<dbReference type="GO" id="GO:0030003">
    <property type="term" value="P:intracellular monoatomic cation homeostasis"/>
    <property type="evidence" value="ECO:0007669"/>
    <property type="project" value="UniProtKB-ARBA"/>
</dbReference>
<organism evidence="12 13">
    <name type="scientific">Scheffersomyces spartinae</name>
    <dbReference type="NCBI Taxonomy" id="45513"/>
    <lineage>
        <taxon>Eukaryota</taxon>
        <taxon>Fungi</taxon>
        <taxon>Dikarya</taxon>
        <taxon>Ascomycota</taxon>
        <taxon>Saccharomycotina</taxon>
        <taxon>Pichiomycetes</taxon>
        <taxon>Debaryomycetaceae</taxon>
        <taxon>Scheffersomyces</taxon>
    </lineage>
</organism>
<evidence type="ECO:0000256" key="1">
    <source>
        <dbReference type="ARBA" id="ARBA00004141"/>
    </source>
</evidence>
<evidence type="ECO:0000256" key="3">
    <source>
        <dbReference type="ARBA" id="ARBA00014587"/>
    </source>
</evidence>
<feature type="transmembrane region" description="Helical" evidence="11">
    <location>
        <begin position="331"/>
        <end position="355"/>
    </location>
</feature>
<protein>
    <recommendedName>
        <fullName evidence="3">GPN-loop GTPase 3</fullName>
    </recommendedName>
</protein>
<dbReference type="NCBIfam" id="TIGR01297">
    <property type="entry name" value="CDF"/>
    <property type="match status" value="1"/>
</dbReference>
<feature type="transmembrane region" description="Helical" evidence="11">
    <location>
        <begin position="200"/>
        <end position="218"/>
    </location>
</feature>
<dbReference type="Pfam" id="PF03029">
    <property type="entry name" value="ATP_bind_1"/>
    <property type="match status" value="1"/>
</dbReference>
<evidence type="ECO:0000256" key="6">
    <source>
        <dbReference type="ARBA" id="ARBA00022801"/>
    </source>
</evidence>
<keyword evidence="8" id="KW-0342">GTP-binding</keyword>
<evidence type="ECO:0000256" key="7">
    <source>
        <dbReference type="ARBA" id="ARBA00022989"/>
    </source>
</evidence>
<evidence type="ECO:0000256" key="11">
    <source>
        <dbReference type="SAM" id="Phobius"/>
    </source>
</evidence>
<feature type="transmembrane region" description="Helical" evidence="11">
    <location>
        <begin position="292"/>
        <end position="310"/>
    </location>
</feature>
<dbReference type="OrthoDB" id="5839at2759"/>